<comment type="subcellular location">
    <subcellularLocation>
        <location evidence="1">Cell membrane</location>
        <topology evidence="1">Multi-pass membrane protein</topology>
    </subcellularLocation>
</comment>
<keyword evidence="5 7" id="KW-1133">Transmembrane helix</keyword>
<proteinExistence type="inferred from homology"/>
<evidence type="ECO:0000313" key="9">
    <source>
        <dbReference type="Proteomes" id="UP001359781"/>
    </source>
</evidence>
<evidence type="ECO:0000256" key="4">
    <source>
        <dbReference type="ARBA" id="ARBA00022692"/>
    </source>
</evidence>
<keyword evidence="6 7" id="KW-0472">Membrane</keyword>
<evidence type="ECO:0000256" key="5">
    <source>
        <dbReference type="ARBA" id="ARBA00022989"/>
    </source>
</evidence>
<evidence type="ECO:0000256" key="1">
    <source>
        <dbReference type="ARBA" id="ARBA00004651"/>
    </source>
</evidence>
<dbReference type="Pfam" id="PF03253">
    <property type="entry name" value="UT"/>
    <property type="match status" value="1"/>
</dbReference>
<comment type="similarity">
    <text evidence="2">Belongs to the urea transporter family.</text>
</comment>
<feature type="transmembrane region" description="Helical" evidence="7">
    <location>
        <begin position="220"/>
        <end position="237"/>
    </location>
</feature>
<dbReference type="EMBL" id="JBAHVJ010000009">
    <property type="protein sequence ID" value="MEJ4100555.1"/>
    <property type="molecule type" value="Genomic_DNA"/>
</dbReference>
<keyword evidence="9" id="KW-1185">Reference proteome</keyword>
<gene>
    <name evidence="8" type="ORF">V5S96_09345</name>
</gene>
<dbReference type="PANTHER" id="PTHR10464">
    <property type="entry name" value="UREA TRANSPORTER"/>
    <property type="match status" value="1"/>
</dbReference>
<evidence type="ECO:0000256" key="3">
    <source>
        <dbReference type="ARBA" id="ARBA00022475"/>
    </source>
</evidence>
<dbReference type="InterPro" id="IPR029020">
    <property type="entry name" value="Ammonium/urea_transptr"/>
</dbReference>
<feature type="transmembrane region" description="Helical" evidence="7">
    <location>
        <begin position="128"/>
        <end position="146"/>
    </location>
</feature>
<dbReference type="InterPro" id="IPR004937">
    <property type="entry name" value="Urea_transporter"/>
</dbReference>
<comment type="caution">
    <text evidence="8">The sequence shown here is derived from an EMBL/GenBank/DDBJ whole genome shotgun (WGS) entry which is preliminary data.</text>
</comment>
<reference evidence="8 9" key="1">
    <citation type="submission" date="2024-02" db="EMBL/GenBank/DDBJ databases">
        <title>Whole genome sequencing and characterization of Corynebacterium isolated from the ocular surface of dry eye disease sufferers.</title>
        <authorList>
            <person name="Naqvi M."/>
        </authorList>
    </citation>
    <scope>NUCLEOTIDE SEQUENCE [LARGE SCALE GENOMIC DNA]</scope>
    <source>
        <strain evidence="8 9">PCRF</strain>
    </source>
</reference>
<feature type="transmembrane region" description="Helical" evidence="7">
    <location>
        <begin position="195"/>
        <end position="214"/>
    </location>
</feature>
<keyword evidence="4 7" id="KW-0812">Transmembrane</keyword>
<dbReference type="Proteomes" id="UP001359781">
    <property type="component" value="Unassembled WGS sequence"/>
</dbReference>
<feature type="transmembrane region" description="Helical" evidence="7">
    <location>
        <begin position="166"/>
        <end position="188"/>
    </location>
</feature>
<feature type="transmembrane region" description="Helical" evidence="7">
    <location>
        <begin position="98"/>
        <end position="119"/>
    </location>
</feature>
<evidence type="ECO:0000256" key="2">
    <source>
        <dbReference type="ARBA" id="ARBA00005914"/>
    </source>
</evidence>
<protein>
    <submittedName>
        <fullName evidence="8">Urea transporter</fullName>
    </submittedName>
</protein>
<dbReference type="Gene3D" id="1.10.3430.10">
    <property type="entry name" value="Ammonium transporter AmtB like domains"/>
    <property type="match status" value="1"/>
</dbReference>
<sequence length="295" mass="29639">MNIVATLSRPLLASLSQIYLVESRLAGLAILLALALASPRLAAGALLGIAVALAVAVLVAALRDPGPRRDLWARAGSGLWGYNGALLGILVSTRCEPGWAWAGWIAAAAACASALYLLAERPAARRGLPLLTAPFCAVGTALLPALPPAASAPAPEGPALAGIPAAFSQVVLASGAGVGLLILAGLALSSRPAAAWGAAGAVASLPLLLAVPAGEYAGGAWAYCPLLVALALGTAVPGGEGRRGWRHRALPVLLGVTLATLMQAALQGLGWPVLTWPFVAATWGIVAVERSRNVR</sequence>
<accession>A0ABU8P0E1</accession>
<evidence type="ECO:0000313" key="8">
    <source>
        <dbReference type="EMBL" id="MEJ4100555.1"/>
    </source>
</evidence>
<feature type="transmembrane region" description="Helical" evidence="7">
    <location>
        <begin position="71"/>
        <end position="92"/>
    </location>
</feature>
<organism evidence="8 9">
    <name type="scientific">Corynebacterium mastitidis</name>
    <dbReference type="NCBI Taxonomy" id="161890"/>
    <lineage>
        <taxon>Bacteria</taxon>
        <taxon>Bacillati</taxon>
        <taxon>Actinomycetota</taxon>
        <taxon>Actinomycetes</taxon>
        <taxon>Mycobacteriales</taxon>
        <taxon>Corynebacteriaceae</taxon>
        <taxon>Corynebacterium</taxon>
    </lineage>
</organism>
<feature type="transmembrane region" description="Helical" evidence="7">
    <location>
        <begin position="12"/>
        <end position="35"/>
    </location>
</feature>
<name>A0ABU8P0E1_9CORY</name>
<dbReference type="RefSeq" id="WP_337890801.1">
    <property type="nucleotide sequence ID" value="NZ_JBAHVI010000009.1"/>
</dbReference>
<evidence type="ECO:0000256" key="6">
    <source>
        <dbReference type="ARBA" id="ARBA00023136"/>
    </source>
</evidence>
<feature type="transmembrane region" description="Helical" evidence="7">
    <location>
        <begin position="249"/>
        <end position="265"/>
    </location>
</feature>
<dbReference type="PANTHER" id="PTHR10464:SF4">
    <property type="entry name" value="UREA TRANSPORTER"/>
    <property type="match status" value="1"/>
</dbReference>
<keyword evidence="3" id="KW-1003">Cell membrane</keyword>
<feature type="transmembrane region" description="Helical" evidence="7">
    <location>
        <begin position="41"/>
        <end position="62"/>
    </location>
</feature>
<evidence type="ECO:0000256" key="7">
    <source>
        <dbReference type="SAM" id="Phobius"/>
    </source>
</evidence>